<evidence type="ECO:0000256" key="6">
    <source>
        <dbReference type="RuleBase" id="RU004347"/>
    </source>
</evidence>
<comment type="function">
    <text evidence="6">Catalyzes the synthesis of activated sulfate.</text>
</comment>
<gene>
    <name evidence="8" type="primary">cysC</name>
    <name evidence="8" type="ORF">EAH81_07915</name>
</gene>
<dbReference type="Gene3D" id="3.40.50.300">
    <property type="entry name" value="P-loop containing nucleotide triphosphate hydrolases"/>
    <property type="match status" value="1"/>
</dbReference>
<dbReference type="InterPro" id="IPR027417">
    <property type="entry name" value="P-loop_NTPase"/>
</dbReference>
<evidence type="ECO:0000256" key="4">
    <source>
        <dbReference type="ARBA" id="ARBA00022741"/>
    </source>
</evidence>
<comment type="caution">
    <text evidence="8">The sequence shown here is derived from an EMBL/GenBank/DDBJ whole genome shotgun (WGS) entry which is preliminary data.</text>
</comment>
<dbReference type="InterPro" id="IPR002891">
    <property type="entry name" value="APS"/>
</dbReference>
<evidence type="ECO:0000256" key="1">
    <source>
        <dbReference type="ARBA" id="ARBA00001823"/>
    </source>
</evidence>
<keyword evidence="5 6" id="KW-0067">ATP-binding</keyword>
<comment type="catalytic activity">
    <reaction evidence="1 6">
        <text>adenosine 5'-phosphosulfate + ATP = 3'-phosphoadenylyl sulfate + ADP + H(+)</text>
        <dbReference type="Rhea" id="RHEA:24152"/>
        <dbReference type="ChEBI" id="CHEBI:15378"/>
        <dbReference type="ChEBI" id="CHEBI:30616"/>
        <dbReference type="ChEBI" id="CHEBI:58243"/>
        <dbReference type="ChEBI" id="CHEBI:58339"/>
        <dbReference type="ChEBI" id="CHEBI:456216"/>
        <dbReference type="EC" id="2.7.1.25"/>
    </reaction>
</comment>
<dbReference type="Proteomes" id="UP000319700">
    <property type="component" value="Unassembled WGS sequence"/>
</dbReference>
<dbReference type="GO" id="GO:0005737">
    <property type="term" value="C:cytoplasm"/>
    <property type="evidence" value="ECO:0007669"/>
    <property type="project" value="TreeGrafter"/>
</dbReference>
<dbReference type="Pfam" id="PF01583">
    <property type="entry name" value="APS_kinase"/>
    <property type="match status" value="1"/>
</dbReference>
<keyword evidence="6 8" id="KW-0418">Kinase</keyword>
<dbReference type="GO" id="GO:0010134">
    <property type="term" value="P:sulfate assimilation via adenylyl sulfate reduction"/>
    <property type="evidence" value="ECO:0007669"/>
    <property type="project" value="TreeGrafter"/>
</dbReference>
<evidence type="ECO:0000256" key="3">
    <source>
        <dbReference type="ARBA" id="ARBA00022679"/>
    </source>
</evidence>
<dbReference type="GO" id="GO:0070814">
    <property type="term" value="P:hydrogen sulfide biosynthetic process"/>
    <property type="evidence" value="ECO:0007669"/>
    <property type="project" value="UniProtKB-UniPathway"/>
</dbReference>
<reference evidence="8 9" key="1">
    <citation type="journal article" date="2019" name="Environ. Microbiol.">
        <title>Species interactions and distinct microbial communities in high Arctic permafrost affected cryosols are associated with the CH4 and CO2 gas fluxes.</title>
        <authorList>
            <person name="Altshuler I."/>
            <person name="Hamel J."/>
            <person name="Turney S."/>
            <person name="Magnuson E."/>
            <person name="Levesque R."/>
            <person name="Greer C."/>
            <person name="Whyte L.G."/>
        </authorList>
    </citation>
    <scope>NUCLEOTIDE SEQUENCE [LARGE SCALE GENOMIC DNA]</scope>
    <source>
        <strain evidence="8 9">42</strain>
    </source>
</reference>
<keyword evidence="4 6" id="KW-0547">Nucleotide-binding</keyword>
<sequence length="177" mass="20131">MILIQFTGLSGSGKTTLAENVRQLLIEKSYKVEVIDGDVYRKTICKDLGFSKEDRCENVRRLFNVGRNFIGADTIVLMSVINPYESLRNELRNHEFVRTVFLDCSISNLIKRDPKGLYKKALLPDHDVNKINNFTGISDVFEVPSKADLVLKTDLETIPFSTHKLYNFILNSLSDLA</sequence>
<comment type="pathway">
    <text evidence="6">Sulfur metabolism; hydrogen sulfide biosynthesis; sulfite from sulfate: step 2/3.</text>
</comment>
<protein>
    <recommendedName>
        <fullName evidence="2 6">Adenylyl-sulfate kinase</fullName>
        <ecNumber evidence="2 6">2.7.1.25</ecNumber>
    </recommendedName>
</protein>
<dbReference type="GO" id="GO:0004781">
    <property type="term" value="F:sulfate adenylyltransferase (ATP) activity"/>
    <property type="evidence" value="ECO:0007669"/>
    <property type="project" value="TreeGrafter"/>
</dbReference>
<keyword evidence="9" id="KW-1185">Reference proteome</keyword>
<evidence type="ECO:0000256" key="5">
    <source>
        <dbReference type="ARBA" id="ARBA00022840"/>
    </source>
</evidence>
<keyword evidence="3 6" id="KW-0808">Transferase</keyword>
<proteinExistence type="inferred from homology"/>
<dbReference type="CDD" id="cd02027">
    <property type="entry name" value="APSK"/>
    <property type="match status" value="1"/>
</dbReference>
<evidence type="ECO:0000256" key="2">
    <source>
        <dbReference type="ARBA" id="ARBA00012121"/>
    </source>
</evidence>
<evidence type="ECO:0000259" key="7">
    <source>
        <dbReference type="Pfam" id="PF01583"/>
    </source>
</evidence>
<dbReference type="STRING" id="29533.SAMN05444387_2763"/>
<evidence type="ECO:0000313" key="9">
    <source>
        <dbReference type="Proteomes" id="UP000319700"/>
    </source>
</evidence>
<accession>A0A502EWY4</accession>
<dbReference type="NCBIfam" id="TIGR00455">
    <property type="entry name" value="apsK"/>
    <property type="match status" value="1"/>
</dbReference>
<dbReference type="OrthoDB" id="9804504at2"/>
<dbReference type="RefSeq" id="WP_140505587.1">
    <property type="nucleotide sequence ID" value="NZ_RCZH01000004.1"/>
</dbReference>
<dbReference type="GO" id="GO:0005524">
    <property type="term" value="F:ATP binding"/>
    <property type="evidence" value="ECO:0007669"/>
    <property type="project" value="UniProtKB-KW"/>
</dbReference>
<organism evidence="8 9">
    <name type="scientific">Flavobacterium pectinovorum</name>
    <dbReference type="NCBI Taxonomy" id="29533"/>
    <lineage>
        <taxon>Bacteria</taxon>
        <taxon>Pseudomonadati</taxon>
        <taxon>Bacteroidota</taxon>
        <taxon>Flavobacteriia</taxon>
        <taxon>Flavobacteriales</taxon>
        <taxon>Flavobacteriaceae</taxon>
        <taxon>Flavobacterium</taxon>
    </lineage>
</organism>
<dbReference type="EC" id="2.7.1.25" evidence="2 6"/>
<dbReference type="UniPathway" id="UPA00140">
    <property type="reaction ID" value="UER00205"/>
</dbReference>
<feature type="domain" description="APS kinase" evidence="7">
    <location>
        <begin position="3"/>
        <end position="152"/>
    </location>
</feature>
<evidence type="ECO:0000313" key="8">
    <source>
        <dbReference type="EMBL" id="TPG42233.1"/>
    </source>
</evidence>
<dbReference type="SUPFAM" id="SSF52540">
    <property type="entry name" value="P-loop containing nucleoside triphosphate hydrolases"/>
    <property type="match status" value="1"/>
</dbReference>
<dbReference type="PANTHER" id="PTHR42700">
    <property type="entry name" value="SULFATE ADENYLYLTRANSFERASE"/>
    <property type="match status" value="1"/>
</dbReference>
<dbReference type="PANTHER" id="PTHR42700:SF1">
    <property type="entry name" value="SULFATE ADENYLYLTRANSFERASE"/>
    <property type="match status" value="1"/>
</dbReference>
<dbReference type="InterPro" id="IPR059117">
    <property type="entry name" value="APS_kinase_dom"/>
</dbReference>
<comment type="similarity">
    <text evidence="6">Belongs to the APS kinase family.</text>
</comment>
<dbReference type="InterPro" id="IPR050512">
    <property type="entry name" value="Sulf_AdTrans/APS_kinase"/>
</dbReference>
<dbReference type="EMBL" id="RCZH01000004">
    <property type="protein sequence ID" value="TPG42233.1"/>
    <property type="molecule type" value="Genomic_DNA"/>
</dbReference>
<name>A0A502EWY4_9FLAO</name>
<dbReference type="AlphaFoldDB" id="A0A502EWY4"/>
<dbReference type="GO" id="GO:0019379">
    <property type="term" value="P:sulfate assimilation, phosphoadenylyl sulfate reduction by phosphoadenylyl-sulfate reductase (thioredoxin)"/>
    <property type="evidence" value="ECO:0007669"/>
    <property type="project" value="TreeGrafter"/>
</dbReference>
<dbReference type="GO" id="GO:0004020">
    <property type="term" value="F:adenylylsulfate kinase activity"/>
    <property type="evidence" value="ECO:0007669"/>
    <property type="project" value="UniProtKB-EC"/>
</dbReference>